<dbReference type="STRING" id="1752398.A8M32_01680"/>
<dbReference type="RefSeq" id="WP_069456670.1">
    <property type="nucleotide sequence ID" value="NZ_LYBW01000033.1"/>
</dbReference>
<feature type="non-terminal residue" evidence="2">
    <location>
        <position position="327"/>
    </location>
</feature>
<proteinExistence type="predicted"/>
<dbReference type="Proteomes" id="UP000094342">
    <property type="component" value="Unassembled WGS sequence"/>
</dbReference>
<dbReference type="AlphaFoldDB" id="A0A1E3VI53"/>
<feature type="region of interest" description="Disordered" evidence="1">
    <location>
        <begin position="307"/>
        <end position="327"/>
    </location>
</feature>
<keyword evidence="3" id="KW-1185">Reference proteome</keyword>
<name>A0A1E3VI53_9HYPH</name>
<dbReference type="GO" id="GO:0016853">
    <property type="term" value="F:isomerase activity"/>
    <property type="evidence" value="ECO:0007669"/>
    <property type="project" value="UniProtKB-KW"/>
</dbReference>
<reference evidence="3" key="1">
    <citation type="submission" date="2016-05" db="EMBL/GenBank/DDBJ databases">
        <authorList>
            <person name="Li Y."/>
        </authorList>
    </citation>
    <scope>NUCLEOTIDE SEQUENCE [LARGE SCALE GENOMIC DNA]</scope>
    <source>
        <strain evidence="3">YIC4027</strain>
    </source>
</reference>
<protein>
    <submittedName>
        <fullName evidence="2">Topoisomerase II</fullName>
    </submittedName>
</protein>
<evidence type="ECO:0000313" key="2">
    <source>
        <dbReference type="EMBL" id="ODR93127.1"/>
    </source>
</evidence>
<sequence length="327" mass="36904">MAKRDPNKTARNKLDKEISERLNELWPTVAKDTGVQNLHSFNALIGGKAATFIDLKNEVISSHEEYLSHYLKGFARAIAEDGWTAGGASFGSETLKHNKKLFLKSAATKEYFTLFLKRSYLRHYEELVRNRPAIQDAEVWIGQNNSDYGLLITPRYKNGTWENDKSEIRHFKHLYWTIGHILATGLVVDGDPDPMPFANIDEYLNSFQKVLVRPSGSAYERQIAKLYAEYVKAQEKPEEVPLLIPELRYNGKDKKHKFRLDFCIINPITLNKVGIELSPWSTHGKLAGTKGKTQQQINDDDLPPKFHPAATRAPAVLNTPSGAVGAT</sequence>
<keyword evidence="2" id="KW-0413">Isomerase</keyword>
<organism evidence="2 3">
    <name type="scientific">Sinorhizobium alkalisoli</name>
    <dbReference type="NCBI Taxonomy" id="1752398"/>
    <lineage>
        <taxon>Bacteria</taxon>
        <taxon>Pseudomonadati</taxon>
        <taxon>Pseudomonadota</taxon>
        <taxon>Alphaproteobacteria</taxon>
        <taxon>Hyphomicrobiales</taxon>
        <taxon>Rhizobiaceae</taxon>
        <taxon>Sinorhizobium/Ensifer group</taxon>
        <taxon>Sinorhizobium</taxon>
    </lineage>
</organism>
<comment type="caution">
    <text evidence="2">The sequence shown here is derived from an EMBL/GenBank/DDBJ whole genome shotgun (WGS) entry which is preliminary data.</text>
</comment>
<gene>
    <name evidence="2" type="ORF">A8M32_01680</name>
</gene>
<accession>A0A1E3VI53</accession>
<evidence type="ECO:0000313" key="3">
    <source>
        <dbReference type="Proteomes" id="UP000094342"/>
    </source>
</evidence>
<dbReference type="EMBL" id="LYBW01000033">
    <property type="protein sequence ID" value="ODR93127.1"/>
    <property type="molecule type" value="Genomic_DNA"/>
</dbReference>
<evidence type="ECO:0000256" key="1">
    <source>
        <dbReference type="SAM" id="MobiDB-lite"/>
    </source>
</evidence>